<feature type="compositionally biased region" description="Polar residues" evidence="4">
    <location>
        <begin position="850"/>
        <end position="876"/>
    </location>
</feature>
<dbReference type="AlphaFoldDB" id="A0AAV9HKZ8"/>
<feature type="region of interest" description="Disordered" evidence="4">
    <location>
        <begin position="1"/>
        <end position="114"/>
    </location>
</feature>
<feature type="compositionally biased region" description="Polar residues" evidence="4">
    <location>
        <begin position="957"/>
        <end position="966"/>
    </location>
</feature>
<feature type="compositionally biased region" description="Polar residues" evidence="4">
    <location>
        <begin position="823"/>
        <end position="841"/>
    </location>
</feature>
<evidence type="ECO:0000256" key="4">
    <source>
        <dbReference type="SAM" id="MobiDB-lite"/>
    </source>
</evidence>
<dbReference type="PROSITE" id="PS50294">
    <property type="entry name" value="WD_REPEATS_REGION"/>
    <property type="match status" value="2"/>
</dbReference>
<dbReference type="InterPro" id="IPR001680">
    <property type="entry name" value="WD40_rpt"/>
</dbReference>
<reference evidence="5" key="1">
    <citation type="journal article" date="2023" name="Mol. Phylogenet. Evol.">
        <title>Genome-scale phylogeny and comparative genomics of the fungal order Sordariales.</title>
        <authorList>
            <person name="Hensen N."/>
            <person name="Bonometti L."/>
            <person name="Westerberg I."/>
            <person name="Brannstrom I.O."/>
            <person name="Guillou S."/>
            <person name="Cros-Aarteil S."/>
            <person name="Calhoun S."/>
            <person name="Haridas S."/>
            <person name="Kuo A."/>
            <person name="Mondo S."/>
            <person name="Pangilinan J."/>
            <person name="Riley R."/>
            <person name="LaButti K."/>
            <person name="Andreopoulos B."/>
            <person name="Lipzen A."/>
            <person name="Chen C."/>
            <person name="Yan M."/>
            <person name="Daum C."/>
            <person name="Ng V."/>
            <person name="Clum A."/>
            <person name="Steindorff A."/>
            <person name="Ohm R.A."/>
            <person name="Martin F."/>
            <person name="Silar P."/>
            <person name="Natvig D.O."/>
            <person name="Lalanne C."/>
            <person name="Gautier V."/>
            <person name="Ament-Velasquez S.L."/>
            <person name="Kruys A."/>
            <person name="Hutchinson M.I."/>
            <person name="Powell A.J."/>
            <person name="Barry K."/>
            <person name="Miller A.N."/>
            <person name="Grigoriev I.V."/>
            <person name="Debuchy R."/>
            <person name="Gladieux P."/>
            <person name="Hiltunen Thoren M."/>
            <person name="Johannesson H."/>
        </authorList>
    </citation>
    <scope>NUCLEOTIDE SEQUENCE</scope>
    <source>
        <strain evidence="5">PSN324</strain>
    </source>
</reference>
<feature type="region of interest" description="Disordered" evidence="4">
    <location>
        <begin position="957"/>
        <end position="1116"/>
    </location>
</feature>
<reference evidence="5" key="2">
    <citation type="submission" date="2023-06" db="EMBL/GenBank/DDBJ databases">
        <authorList>
            <consortium name="Lawrence Berkeley National Laboratory"/>
            <person name="Mondo S.J."/>
            <person name="Hensen N."/>
            <person name="Bonometti L."/>
            <person name="Westerberg I."/>
            <person name="Brannstrom I.O."/>
            <person name="Guillou S."/>
            <person name="Cros-Aarteil S."/>
            <person name="Calhoun S."/>
            <person name="Haridas S."/>
            <person name="Kuo A."/>
            <person name="Pangilinan J."/>
            <person name="Riley R."/>
            <person name="Labutti K."/>
            <person name="Andreopoulos B."/>
            <person name="Lipzen A."/>
            <person name="Chen C."/>
            <person name="Yanf M."/>
            <person name="Daum C."/>
            <person name="Ng V."/>
            <person name="Clum A."/>
            <person name="Steindorff A."/>
            <person name="Ohm R."/>
            <person name="Martin F."/>
            <person name="Silar P."/>
            <person name="Natvig D."/>
            <person name="Lalanne C."/>
            <person name="Gautier V."/>
            <person name="Ament-Velasquez S.L."/>
            <person name="Kruys A."/>
            <person name="Hutchinson M.I."/>
            <person name="Powell A.J."/>
            <person name="Barry K."/>
            <person name="Miller A.N."/>
            <person name="Grigoriev I.V."/>
            <person name="Debuchy R."/>
            <person name="Gladieux P."/>
            <person name="Thoren M.H."/>
            <person name="Johannesson H."/>
        </authorList>
    </citation>
    <scope>NUCLEOTIDE SEQUENCE</scope>
    <source>
        <strain evidence="5">PSN324</strain>
    </source>
</reference>
<name>A0AAV9HKZ8_9PEZI</name>
<feature type="compositionally biased region" description="Low complexity" evidence="4">
    <location>
        <begin position="967"/>
        <end position="983"/>
    </location>
</feature>
<dbReference type="Gene3D" id="2.130.10.10">
    <property type="entry name" value="YVTN repeat-like/Quinoprotein amine dehydrogenase"/>
    <property type="match status" value="1"/>
</dbReference>
<evidence type="ECO:0008006" key="7">
    <source>
        <dbReference type="Google" id="ProtNLM"/>
    </source>
</evidence>
<feature type="compositionally biased region" description="Low complexity" evidence="4">
    <location>
        <begin position="924"/>
        <end position="934"/>
    </location>
</feature>
<evidence type="ECO:0000313" key="6">
    <source>
        <dbReference type="Proteomes" id="UP001321749"/>
    </source>
</evidence>
<feature type="compositionally biased region" description="Polar residues" evidence="4">
    <location>
        <begin position="17"/>
        <end position="27"/>
    </location>
</feature>
<protein>
    <recommendedName>
        <fullName evidence="7">WD repeat-containing protein 44</fullName>
    </recommendedName>
</protein>
<feature type="region of interest" description="Disordered" evidence="4">
    <location>
        <begin position="803"/>
        <end position="943"/>
    </location>
</feature>
<sequence length="1145" mass="121790">MNPTSGTEAHAVAPGTHSRSPSTSQLPRPNPSRKPSSKHSRSHSAAAVEQKEKDKAKNAKDKDSGHKNADKTRNTTASNTTAAAAGNGTSIGLTIGVTHSQATPSPTPSPTVDPLTQQIYMRRNTEHSISLPRRSMQMAEGIARTSSDFLARATAPSAGDAGKEKKKGGSFLSRLGKRGGRKKELGDFDSDSELGVETRMDGANARVFSHSLGSPLMGGGFVPHHKEPPRYIRTKAANKKEREFNRMFLAQELVGTRPPADGSETDADANKAPVVTVSVAGGGDRKTARSGGAIWATEFSKDGKYLATAGRDHVVRIWAVLSTPEERKAHEEEEAANGCTGERLSAPVFREQPIMEFKGHAGEVLDLSWSKNNFLLSSSMDKTVRLWHLSRSECLCTFKHKDFVTRLAFHPRDDRFFLAGSLDTMLRLWSIPDKAVAYSAQLPDLVTAVGFSPDGKTAIAGLATGLCVFFETERLKQQFQIHVRSSRGKNAKGSKITGIQTMVIPPPPSANMLPTQAAASSAASHASTDLGNQGEVRVMITSNDSRIRIYTMRDNSLEIKLKGHVNSCSQIAASFSDDGKYVICGSEDRKAFMWNLTNDNPISTDKDKSPCEYFEAHGEIVTTALFAPTKTRMLLGRSGDPIYDLCNPPPVVLQSLEEVASAAASQVALSANGSHAPPAHESTLKKPELSPAYIARSTHYDGNIIITTGDTGIIKVFRQDCAFAKRRHDNWETASTFSRKLGPGGNGFVGNGLGRSGSVVTRASGGSISRSRRGSINMGTVGSPQLGGGNSDRILSWRQGIEHGGDKRSSTLGNGAVAGVSERSVSPSKANRTPLSSTVNLASEARKQPYANSTATRARAGSTLTSPTASVFSNTPERGPSRLLRGYRGERPMSKADDEISVPPTPSFTFKSASENEEPTPRPGSSNAGASTAGGVSGGGSSSFWNLNRWRGITAFNRSSSSTGQPGQAAKQGSSSKSQTSLSKRNDAATTSPTDEKTANHQPENDGTQRKSPTMELFNAMNAGGDSNGNKVDKHDSMPPPPLPPQSGLAPALAIKAKESDSDVRSIPASAVDHDHAVPSTPLNPVQARRDGSPYRHLWSEGTSSHASSDGEDTKCKGCGGREFKAKKVGGKQVLTCGKCGKVID</sequence>
<keyword evidence="1 3" id="KW-0853">WD repeat</keyword>
<feature type="region of interest" description="Disordered" evidence="4">
    <location>
        <begin position="760"/>
        <end position="791"/>
    </location>
</feature>
<feature type="compositionally biased region" description="Low complexity" evidence="4">
    <location>
        <begin position="74"/>
        <end position="90"/>
    </location>
</feature>
<dbReference type="Pfam" id="PF00400">
    <property type="entry name" value="WD40"/>
    <property type="match status" value="4"/>
</dbReference>
<dbReference type="SMART" id="SM00320">
    <property type="entry name" value="WD40"/>
    <property type="match status" value="6"/>
</dbReference>
<dbReference type="InterPro" id="IPR015943">
    <property type="entry name" value="WD40/YVTN_repeat-like_dom_sf"/>
</dbReference>
<feature type="repeat" description="WD" evidence="3">
    <location>
        <begin position="574"/>
        <end position="604"/>
    </location>
</feature>
<evidence type="ECO:0000256" key="2">
    <source>
        <dbReference type="ARBA" id="ARBA00022737"/>
    </source>
</evidence>
<dbReference type="PANTHER" id="PTHR14221:SF0">
    <property type="entry name" value="WD REPEAT-CONTAINING PROTEIN 44"/>
    <property type="match status" value="1"/>
</dbReference>
<evidence type="ECO:0000256" key="3">
    <source>
        <dbReference type="PROSITE-ProRule" id="PRU00221"/>
    </source>
</evidence>
<comment type="caution">
    <text evidence="5">The sequence shown here is derived from an EMBL/GenBank/DDBJ whole genome shotgun (WGS) entry which is preliminary data.</text>
</comment>
<dbReference type="Proteomes" id="UP001321749">
    <property type="component" value="Unassembled WGS sequence"/>
</dbReference>
<evidence type="ECO:0000256" key="1">
    <source>
        <dbReference type="ARBA" id="ARBA00022574"/>
    </source>
</evidence>
<feature type="repeat" description="WD" evidence="3">
    <location>
        <begin position="357"/>
        <end position="397"/>
    </location>
</feature>
<organism evidence="5 6">
    <name type="scientific">Cladorrhinum samala</name>
    <dbReference type="NCBI Taxonomy" id="585594"/>
    <lineage>
        <taxon>Eukaryota</taxon>
        <taxon>Fungi</taxon>
        <taxon>Dikarya</taxon>
        <taxon>Ascomycota</taxon>
        <taxon>Pezizomycotina</taxon>
        <taxon>Sordariomycetes</taxon>
        <taxon>Sordariomycetidae</taxon>
        <taxon>Sordariales</taxon>
        <taxon>Podosporaceae</taxon>
        <taxon>Cladorrhinum</taxon>
    </lineage>
</organism>
<feature type="compositionally biased region" description="Low complexity" evidence="4">
    <location>
        <begin position="517"/>
        <end position="527"/>
    </location>
</feature>
<dbReference type="PROSITE" id="PS50082">
    <property type="entry name" value="WD_REPEATS_2"/>
    <property type="match status" value="4"/>
</dbReference>
<feature type="compositionally biased region" description="Basic and acidic residues" evidence="4">
    <location>
        <begin position="887"/>
        <end position="898"/>
    </location>
</feature>
<keyword evidence="6" id="KW-1185">Reference proteome</keyword>
<feature type="region of interest" description="Disordered" evidence="4">
    <location>
        <begin position="154"/>
        <end position="194"/>
    </location>
</feature>
<evidence type="ECO:0000313" key="5">
    <source>
        <dbReference type="EMBL" id="KAK4461537.1"/>
    </source>
</evidence>
<dbReference type="SUPFAM" id="SSF50978">
    <property type="entry name" value="WD40 repeat-like"/>
    <property type="match status" value="1"/>
</dbReference>
<feature type="repeat" description="WD" evidence="3">
    <location>
        <begin position="287"/>
        <end position="328"/>
    </location>
</feature>
<proteinExistence type="predicted"/>
<dbReference type="InterPro" id="IPR040324">
    <property type="entry name" value="WDR44/Dgr2"/>
</dbReference>
<feature type="compositionally biased region" description="Basic and acidic residues" evidence="4">
    <location>
        <begin position="994"/>
        <end position="1009"/>
    </location>
</feature>
<dbReference type="InterPro" id="IPR036322">
    <property type="entry name" value="WD40_repeat_dom_sf"/>
</dbReference>
<dbReference type="EMBL" id="MU864989">
    <property type="protein sequence ID" value="KAK4461537.1"/>
    <property type="molecule type" value="Genomic_DNA"/>
</dbReference>
<feature type="repeat" description="WD" evidence="3">
    <location>
        <begin position="397"/>
        <end position="439"/>
    </location>
</feature>
<dbReference type="PANTHER" id="PTHR14221">
    <property type="entry name" value="WD REPEAT DOMAIN 44"/>
    <property type="match status" value="1"/>
</dbReference>
<feature type="compositionally biased region" description="Basic and acidic residues" evidence="4">
    <location>
        <begin position="49"/>
        <end position="73"/>
    </location>
</feature>
<feature type="region of interest" description="Disordered" evidence="4">
    <location>
        <begin position="507"/>
        <end position="529"/>
    </location>
</feature>
<gene>
    <name evidence="5" type="ORF">QBC42DRAFT_270001</name>
</gene>
<keyword evidence="2" id="KW-0677">Repeat</keyword>
<accession>A0AAV9HKZ8</accession>